<keyword evidence="6" id="KW-1185">Reference proteome</keyword>
<dbReference type="InterPro" id="IPR022452">
    <property type="entry name" value="MqsA"/>
</dbReference>
<dbReference type="InterPro" id="IPR052359">
    <property type="entry name" value="HTH-type_reg/antitoxin"/>
</dbReference>
<evidence type="ECO:0000256" key="3">
    <source>
        <dbReference type="ARBA" id="ARBA00023163"/>
    </source>
</evidence>
<dbReference type="OrthoDB" id="7349669at2"/>
<dbReference type="PROSITE" id="PS50943">
    <property type="entry name" value="HTH_CROC1"/>
    <property type="match status" value="1"/>
</dbReference>
<sequence length="132" mass="14923">MPRECLNCGQEKLRHAVKDVPYEYKGHATVVPKVAGWHCSHCHEVEFDPGEGKRFAEAIKRIATEIDAQEAAELARIRKKLKLTQLEAARITGGGPNAFSRYERGKARPLPAVTNLFRLLDRHPELLNELQN</sequence>
<dbReference type="NCBIfam" id="TIGR03830">
    <property type="entry name" value="CxxCG_CxxCG_HTH"/>
    <property type="match status" value="1"/>
</dbReference>
<evidence type="ECO:0000256" key="1">
    <source>
        <dbReference type="ARBA" id="ARBA00023015"/>
    </source>
</evidence>
<dbReference type="InterPro" id="IPR010982">
    <property type="entry name" value="Lambda_DNA-bd_dom_sf"/>
</dbReference>
<dbReference type="Pfam" id="PF15731">
    <property type="entry name" value="MqsA_antitoxin"/>
    <property type="match status" value="1"/>
</dbReference>
<evidence type="ECO:0000256" key="2">
    <source>
        <dbReference type="ARBA" id="ARBA00023125"/>
    </source>
</evidence>
<dbReference type="PANTHER" id="PTHR36511">
    <property type="entry name" value="MERR FAMILY BACTERIAL REGULATORY PROTEIN"/>
    <property type="match status" value="1"/>
</dbReference>
<dbReference type="Gene3D" id="1.10.260.40">
    <property type="entry name" value="lambda repressor-like DNA-binding domains"/>
    <property type="match status" value="1"/>
</dbReference>
<dbReference type="InterPro" id="IPR022453">
    <property type="entry name" value="Znf_MqsA-type"/>
</dbReference>
<reference evidence="5 6" key="1">
    <citation type="submission" date="2018-10" db="EMBL/GenBank/DDBJ databases">
        <title>Genomic Encyclopedia of Type Strains, Phase IV (KMG-IV): sequencing the most valuable type-strain genomes for metagenomic binning, comparative biology and taxonomic classification.</title>
        <authorList>
            <person name="Goeker M."/>
        </authorList>
    </citation>
    <scope>NUCLEOTIDE SEQUENCE [LARGE SCALE GENOMIC DNA]</scope>
    <source>
        <strain evidence="5 6">DSM 26916</strain>
    </source>
</reference>
<evidence type="ECO:0000313" key="5">
    <source>
        <dbReference type="EMBL" id="RLJ67844.1"/>
    </source>
</evidence>
<keyword evidence="1" id="KW-0805">Transcription regulation</keyword>
<dbReference type="CDD" id="cd12870">
    <property type="entry name" value="MqsA"/>
    <property type="match status" value="1"/>
</dbReference>
<dbReference type="AlphaFoldDB" id="A0A497XJ07"/>
<dbReference type="EMBL" id="RCCI01000004">
    <property type="protein sequence ID" value="RLJ67844.1"/>
    <property type="molecule type" value="Genomic_DNA"/>
</dbReference>
<name>A0A497XJ07_9PROT</name>
<organism evidence="5 6">
    <name type="scientific">Sulfurisoma sediminicola</name>
    <dbReference type="NCBI Taxonomy" id="1381557"/>
    <lineage>
        <taxon>Bacteria</taxon>
        <taxon>Pseudomonadati</taxon>
        <taxon>Pseudomonadota</taxon>
        <taxon>Betaproteobacteria</taxon>
        <taxon>Nitrosomonadales</taxon>
        <taxon>Sterolibacteriaceae</taxon>
        <taxon>Sulfurisoma</taxon>
    </lineage>
</organism>
<dbReference type="Gene3D" id="3.10.20.860">
    <property type="match status" value="1"/>
</dbReference>
<dbReference type="Proteomes" id="UP000268908">
    <property type="component" value="Unassembled WGS sequence"/>
</dbReference>
<dbReference type="PANTHER" id="PTHR36511:SF4">
    <property type="entry name" value="ANTITOXIN MQSA"/>
    <property type="match status" value="1"/>
</dbReference>
<dbReference type="InterPro" id="IPR001387">
    <property type="entry name" value="Cro/C1-type_HTH"/>
</dbReference>
<keyword evidence="3" id="KW-0804">Transcription</keyword>
<dbReference type="RefSeq" id="WP_121239801.1">
    <property type="nucleotide sequence ID" value="NZ_BHVV01000001.1"/>
</dbReference>
<dbReference type="CDD" id="cd00093">
    <property type="entry name" value="HTH_XRE"/>
    <property type="match status" value="1"/>
</dbReference>
<evidence type="ECO:0000259" key="4">
    <source>
        <dbReference type="PROSITE" id="PS50943"/>
    </source>
</evidence>
<gene>
    <name evidence="5" type="ORF">DFR35_0394</name>
</gene>
<proteinExistence type="predicted"/>
<keyword evidence="2" id="KW-0238">DNA-binding</keyword>
<dbReference type="NCBIfam" id="TIGR03831">
    <property type="entry name" value="YgiT_finger"/>
    <property type="match status" value="1"/>
</dbReference>
<comment type="caution">
    <text evidence="5">The sequence shown here is derived from an EMBL/GenBank/DDBJ whole genome shotgun (WGS) entry which is preliminary data.</text>
</comment>
<protein>
    <submittedName>
        <fullName evidence="5">HTH-type transcriptional regulator/antitoxin MqsA</fullName>
    </submittedName>
</protein>
<dbReference type="SMART" id="SM00530">
    <property type="entry name" value="HTH_XRE"/>
    <property type="match status" value="1"/>
</dbReference>
<dbReference type="GO" id="GO:0003677">
    <property type="term" value="F:DNA binding"/>
    <property type="evidence" value="ECO:0007669"/>
    <property type="project" value="UniProtKB-KW"/>
</dbReference>
<feature type="domain" description="HTH cro/C1-type" evidence="4">
    <location>
        <begin position="74"/>
        <end position="127"/>
    </location>
</feature>
<accession>A0A497XJ07</accession>
<dbReference type="InterPro" id="IPR032758">
    <property type="entry name" value="MqsA/HigA-2"/>
</dbReference>
<evidence type="ECO:0000313" key="6">
    <source>
        <dbReference type="Proteomes" id="UP000268908"/>
    </source>
</evidence>
<dbReference type="SUPFAM" id="SSF47413">
    <property type="entry name" value="lambda repressor-like DNA-binding domains"/>
    <property type="match status" value="1"/>
</dbReference>